<organism evidence="15 16">
    <name type="scientific">Candida oxycetoniae</name>
    <dbReference type="NCBI Taxonomy" id="497107"/>
    <lineage>
        <taxon>Eukaryota</taxon>
        <taxon>Fungi</taxon>
        <taxon>Dikarya</taxon>
        <taxon>Ascomycota</taxon>
        <taxon>Saccharomycotina</taxon>
        <taxon>Pichiomycetes</taxon>
        <taxon>Debaryomycetaceae</taxon>
        <taxon>Candida/Lodderomyces clade</taxon>
        <taxon>Candida</taxon>
    </lineage>
</organism>
<dbReference type="AlphaFoldDB" id="A0AAI9T086"/>
<keyword evidence="3" id="KW-0489">Methyltransferase</keyword>
<evidence type="ECO:0000256" key="9">
    <source>
        <dbReference type="ARBA" id="ARBA00023128"/>
    </source>
</evidence>
<dbReference type="EMBL" id="JAHUZD010000026">
    <property type="protein sequence ID" value="KAI3405984.2"/>
    <property type="molecule type" value="Genomic_DNA"/>
</dbReference>
<evidence type="ECO:0000313" key="15">
    <source>
        <dbReference type="EMBL" id="KAI3405984.2"/>
    </source>
</evidence>
<dbReference type="Proteomes" id="UP001202479">
    <property type="component" value="Unassembled WGS sequence"/>
</dbReference>
<comment type="caution">
    <text evidence="15">The sequence shown here is derived from an EMBL/GenBank/DDBJ whole genome shotgun (WGS) entry which is preliminary data.</text>
</comment>
<dbReference type="InterPro" id="IPR029063">
    <property type="entry name" value="SAM-dependent_MTases_sf"/>
</dbReference>
<proteinExistence type="inferred from homology"/>
<evidence type="ECO:0000256" key="1">
    <source>
        <dbReference type="ARBA" id="ARBA00004173"/>
    </source>
</evidence>
<keyword evidence="5" id="KW-0949">S-adenosyl-L-methionine</keyword>
<dbReference type="InterPro" id="IPR002942">
    <property type="entry name" value="S4_RNA-bd"/>
</dbReference>
<dbReference type="GO" id="GO:1990904">
    <property type="term" value="C:ribonucleoprotein complex"/>
    <property type="evidence" value="ECO:0007669"/>
    <property type="project" value="UniProtKB-KW"/>
</dbReference>
<gene>
    <name evidence="15" type="ORF">KGF56_001203</name>
</gene>
<keyword evidence="6 13" id="KW-0699">rRNA-binding</keyword>
<evidence type="ECO:0000256" key="4">
    <source>
        <dbReference type="ARBA" id="ARBA00022679"/>
    </source>
</evidence>
<dbReference type="InterPro" id="IPR018079">
    <property type="entry name" value="Ribosomal_uS4_CS"/>
</dbReference>
<evidence type="ECO:0000259" key="14">
    <source>
        <dbReference type="SMART" id="SM00363"/>
    </source>
</evidence>
<evidence type="ECO:0000256" key="10">
    <source>
        <dbReference type="ARBA" id="ARBA00023274"/>
    </source>
</evidence>
<evidence type="ECO:0000256" key="11">
    <source>
        <dbReference type="ARBA" id="ARBA00037226"/>
    </source>
</evidence>
<name>A0AAI9T086_9ASCO</name>
<dbReference type="SMART" id="SM00363">
    <property type="entry name" value="S4"/>
    <property type="match status" value="1"/>
</dbReference>
<dbReference type="GO" id="GO:0005739">
    <property type="term" value="C:mitochondrion"/>
    <property type="evidence" value="ECO:0007669"/>
    <property type="project" value="UniProtKB-SubCell"/>
</dbReference>
<dbReference type="NCBIfam" id="TIGR00536">
    <property type="entry name" value="hemK_fam"/>
    <property type="match status" value="1"/>
</dbReference>
<dbReference type="SUPFAM" id="SSF55174">
    <property type="entry name" value="Alpha-L RNA-binding motif"/>
    <property type="match status" value="1"/>
</dbReference>
<dbReference type="FunFam" id="3.10.290.10:FF:000025">
    <property type="entry name" value="30S ribosomal subunit S4"/>
    <property type="match status" value="1"/>
</dbReference>
<keyword evidence="4" id="KW-0808">Transferase</keyword>
<keyword evidence="10" id="KW-0687">Ribonucleoprotein</keyword>
<dbReference type="InterPro" id="IPR036986">
    <property type="entry name" value="S4_RNA-bd_sf"/>
</dbReference>
<dbReference type="GO" id="GO:0032259">
    <property type="term" value="P:methylation"/>
    <property type="evidence" value="ECO:0007669"/>
    <property type="project" value="UniProtKB-KW"/>
</dbReference>
<dbReference type="Gene3D" id="3.10.290.10">
    <property type="entry name" value="RNA-binding S4 domain"/>
    <property type="match status" value="1"/>
</dbReference>
<dbReference type="GO" id="GO:0019843">
    <property type="term" value="F:rRNA binding"/>
    <property type="evidence" value="ECO:0007669"/>
    <property type="project" value="UniProtKB-KW"/>
</dbReference>
<dbReference type="Gene3D" id="3.40.50.150">
    <property type="entry name" value="Vaccinia Virus protein VP39"/>
    <property type="match status" value="1"/>
</dbReference>
<evidence type="ECO:0000313" key="16">
    <source>
        <dbReference type="Proteomes" id="UP001202479"/>
    </source>
</evidence>
<evidence type="ECO:0000256" key="5">
    <source>
        <dbReference type="ARBA" id="ARBA00022691"/>
    </source>
</evidence>
<keyword evidence="8" id="KW-0689">Ribosomal protein</keyword>
<keyword evidence="16" id="KW-1185">Reference proteome</keyword>
<dbReference type="PANTHER" id="PTHR18895">
    <property type="entry name" value="HEMK METHYLTRANSFERASE"/>
    <property type="match status" value="1"/>
</dbReference>
<feature type="domain" description="RNA-binding S4" evidence="14">
    <location>
        <begin position="104"/>
        <end position="167"/>
    </location>
</feature>
<evidence type="ECO:0000256" key="12">
    <source>
        <dbReference type="ARBA" id="ARBA00071419"/>
    </source>
</evidence>
<dbReference type="InterPro" id="IPR004556">
    <property type="entry name" value="HemK-like"/>
</dbReference>
<dbReference type="CDD" id="cd02440">
    <property type="entry name" value="AdoMet_MTases"/>
    <property type="match status" value="1"/>
</dbReference>
<evidence type="ECO:0000256" key="6">
    <source>
        <dbReference type="ARBA" id="ARBA00022730"/>
    </source>
</evidence>
<evidence type="ECO:0000256" key="13">
    <source>
        <dbReference type="PROSITE-ProRule" id="PRU00182"/>
    </source>
</evidence>
<dbReference type="SUPFAM" id="SSF53335">
    <property type="entry name" value="S-adenosyl-L-methionine-dependent methyltransferases"/>
    <property type="match status" value="1"/>
</dbReference>
<keyword evidence="7 13" id="KW-0694">RNA-binding</keyword>
<comment type="function">
    <text evidence="11">Component of the mitochondrial ribosome (mitoribosome), a dedicated translation machinery responsible for the synthesis of mitochondrial genome-encoded proteins, including at least some of the essential transmembrane subunits of the mitochondrial respiratory chain. The mitoribosomes are attached to the mitochondrial inner membrane and translation products are cotranslationally integrated into the membrane.</text>
</comment>
<protein>
    <recommendedName>
        <fullName evidence="12">Small ribosomal subunit protein uS4m</fullName>
    </recommendedName>
</protein>
<accession>A0AAI9T086</accession>
<dbReference type="GO" id="GO:0008276">
    <property type="term" value="F:protein methyltransferase activity"/>
    <property type="evidence" value="ECO:0007669"/>
    <property type="project" value="InterPro"/>
</dbReference>
<dbReference type="PROSITE" id="PS50889">
    <property type="entry name" value="S4"/>
    <property type="match status" value="1"/>
</dbReference>
<dbReference type="RefSeq" id="XP_049181729.1">
    <property type="nucleotide sequence ID" value="XM_049322302.1"/>
</dbReference>
<dbReference type="InterPro" id="IPR050320">
    <property type="entry name" value="N5-glutamine_MTase"/>
</dbReference>
<dbReference type="Pfam" id="PF01479">
    <property type="entry name" value="S4"/>
    <property type="match status" value="1"/>
</dbReference>
<evidence type="ECO:0000256" key="8">
    <source>
        <dbReference type="ARBA" id="ARBA00022980"/>
    </source>
</evidence>
<dbReference type="CDD" id="cd00165">
    <property type="entry name" value="S4"/>
    <property type="match status" value="1"/>
</dbReference>
<comment type="similarity">
    <text evidence="2">Belongs to the universal ribosomal protein uS4 family.</text>
</comment>
<comment type="subcellular location">
    <subcellularLocation>
        <location evidence="1">Mitochondrion</location>
    </subcellularLocation>
</comment>
<keyword evidence="9" id="KW-0496">Mitochondrion</keyword>
<dbReference type="PANTHER" id="PTHR18895:SF74">
    <property type="entry name" value="MTRF1L RELEASE FACTOR GLUTAMINE METHYLTRANSFERASE"/>
    <property type="match status" value="1"/>
</dbReference>
<reference evidence="15" key="1">
    <citation type="journal article" date="2022" name="DNA Res.">
        <title>Genome analysis of five recently described species of the CUG-Ser clade uncovers Candida theae as a new hybrid lineage with pathogenic potential in the Candida parapsilosis species complex.</title>
        <authorList>
            <person name="Mixao V."/>
            <person name="Del Olmo V."/>
            <person name="Hegedusova E."/>
            <person name="Saus E."/>
            <person name="Pryszcz L."/>
            <person name="Cillingova A."/>
            <person name="Nosek J."/>
            <person name="Gabaldon T."/>
        </authorList>
    </citation>
    <scope>NUCLEOTIDE SEQUENCE</scope>
    <source>
        <strain evidence="15">CBS 10844</strain>
    </source>
</reference>
<evidence type="ECO:0000256" key="2">
    <source>
        <dbReference type="ARBA" id="ARBA00007465"/>
    </source>
</evidence>
<evidence type="ECO:0000256" key="3">
    <source>
        <dbReference type="ARBA" id="ARBA00022603"/>
    </source>
</evidence>
<dbReference type="GO" id="GO:0005840">
    <property type="term" value="C:ribosome"/>
    <property type="evidence" value="ECO:0007669"/>
    <property type="project" value="UniProtKB-KW"/>
</dbReference>
<dbReference type="GeneID" id="73378820"/>
<evidence type="ECO:0000256" key="7">
    <source>
        <dbReference type="ARBA" id="ARBA00022884"/>
    </source>
</evidence>
<dbReference type="PROSITE" id="PS00632">
    <property type="entry name" value="RIBOSOMAL_S4"/>
    <property type="match status" value="1"/>
</dbReference>
<sequence length="758" mass="87001">MPRKLDRVSRMVRGGVEMSMNRFNLFNLYRKSPINYIGKTLYQQKWAAKSETRSYHGEHLNEKRFKKVLFEPELKTYSQLDASLKGQDVAPTPITLQTYATLEKRLEIAVFRSLFASSVRQARQFILGGYVKVNGVKIKHPSFPLKSGDVFSVDPEKVLFAMGKSKPSLSKAINIDNKQVRYWNHYVSMAKKDPKAAWERQQNKFKSLNQIENFEKRETLDAQKKQGELMMKKRQNATNKMTILEDIINLGNAAGHNISVETFHKYGDVAKEKCLIIYQGLSRLNHPLLKEKSHEALNAYFAKETEMSNEEKTEFRKTKNILRELEKSEWKRIRLEGANDGKFFDPSNIMRQTTFTPIDKEKVLEDETSAKINFPWQRHLYGRKEPSKPYFTPWTPRSFLGAFAILPSHIEVSFDTCHAVYLRDPIARPGHSEVITPFPEHVHERAYMYYIKRAKHVRRAKVISPLLPPLLAATRDLERAQLELKWIKEELPKSEWVSAVNLRKGLVPLQYILKSQPFGDLNIICREGVLIPRWETEEWCTRLAKFIIDSKLSKVNIVDACSGSGCIPLLLSHLLAKNSIDSRAYGYDISEKAVELAKENLESYLATYPSKRIQISFHLADVFDSKLCKSVNIQGDDGTGIDLVTSNPPYIPLEDYKKSLWRNGVEKSVRLYEPSLALIGNNKVYSNLIQNLVVPVGAKGFVFEVGYKDQADFVNKSMDSAKWGVGVMKDSASKVRCVIGWQREGKFAEFSKLCDDVY</sequence>